<name>A0ACC0BWE6_CATRO</name>
<proteinExistence type="predicted"/>
<evidence type="ECO:0000313" key="1">
    <source>
        <dbReference type="EMBL" id="KAI5676901.1"/>
    </source>
</evidence>
<reference evidence="2" key="1">
    <citation type="journal article" date="2023" name="Nat. Plants">
        <title>Single-cell RNA sequencing provides a high-resolution roadmap for understanding the multicellular compartmentation of specialized metabolism.</title>
        <authorList>
            <person name="Sun S."/>
            <person name="Shen X."/>
            <person name="Li Y."/>
            <person name="Li Y."/>
            <person name="Wang S."/>
            <person name="Li R."/>
            <person name="Zhang H."/>
            <person name="Shen G."/>
            <person name="Guo B."/>
            <person name="Wei J."/>
            <person name="Xu J."/>
            <person name="St-Pierre B."/>
            <person name="Chen S."/>
            <person name="Sun C."/>
        </authorList>
    </citation>
    <scope>NUCLEOTIDE SEQUENCE [LARGE SCALE GENOMIC DNA]</scope>
</reference>
<dbReference type="EMBL" id="CM044702">
    <property type="protein sequence ID" value="KAI5676901.1"/>
    <property type="molecule type" value="Genomic_DNA"/>
</dbReference>
<accession>A0ACC0BWE6</accession>
<organism evidence="1 2">
    <name type="scientific">Catharanthus roseus</name>
    <name type="common">Madagascar periwinkle</name>
    <name type="synonym">Vinca rosea</name>
    <dbReference type="NCBI Taxonomy" id="4058"/>
    <lineage>
        <taxon>Eukaryota</taxon>
        <taxon>Viridiplantae</taxon>
        <taxon>Streptophyta</taxon>
        <taxon>Embryophyta</taxon>
        <taxon>Tracheophyta</taxon>
        <taxon>Spermatophyta</taxon>
        <taxon>Magnoliopsida</taxon>
        <taxon>eudicotyledons</taxon>
        <taxon>Gunneridae</taxon>
        <taxon>Pentapetalae</taxon>
        <taxon>asterids</taxon>
        <taxon>lamiids</taxon>
        <taxon>Gentianales</taxon>
        <taxon>Apocynaceae</taxon>
        <taxon>Rauvolfioideae</taxon>
        <taxon>Vinceae</taxon>
        <taxon>Catharanthinae</taxon>
        <taxon>Catharanthus</taxon>
    </lineage>
</organism>
<protein>
    <submittedName>
        <fullName evidence="1">Uncharacterized protein</fullName>
    </submittedName>
</protein>
<dbReference type="Proteomes" id="UP001060085">
    <property type="component" value="Linkage Group LG02"/>
</dbReference>
<sequence length="241" mass="27734">MNEDRSEIQILATKDSRRGKSWSKRRANLHVCKDQDIFDDLQFADFSFVNVGNNSKKKVEGVGRVCLKLHDYKVRILPDVRYIPDSRVNLISLDGLTLKGYKDVGIWKFCKVFKGGCLGMRERKNTKNIYHLDDHSLKKDLEGSKVEGTKKKTVKTEKRVRFSVKTPIAHYTVESLQLFKAPPLVCGCMDLNSLQSSILLNRSSAEILQIFKAPLDMWLLDLESLQVFNSIEQQHNYLKKL</sequence>
<gene>
    <name evidence="1" type="ORF">M9H77_07851</name>
</gene>
<comment type="caution">
    <text evidence="1">The sequence shown here is derived from an EMBL/GenBank/DDBJ whole genome shotgun (WGS) entry which is preliminary data.</text>
</comment>
<evidence type="ECO:0000313" key="2">
    <source>
        <dbReference type="Proteomes" id="UP001060085"/>
    </source>
</evidence>
<keyword evidence="2" id="KW-1185">Reference proteome</keyword>